<dbReference type="GO" id="GO:0016787">
    <property type="term" value="F:hydrolase activity"/>
    <property type="evidence" value="ECO:0007669"/>
    <property type="project" value="UniProtKB-KW"/>
</dbReference>
<comment type="caution">
    <text evidence="2">The sequence shown here is derived from an EMBL/GenBank/DDBJ whole genome shotgun (WGS) entry which is preliminary data.</text>
</comment>
<evidence type="ECO:0000313" key="2">
    <source>
        <dbReference type="EMBL" id="MCV2879499.1"/>
    </source>
</evidence>
<sequence>MEEAPFHAAISGGPEGGRALWLHTADERRIRLGLWPAAGEARGTVFIFPGRTEYIEKYGLAAAEFTARGYDVLAIDWRGQGLADRPLADQMMGHVERFAEYQIDLAAVLHAAEALDLPRPWLALGHSMGGTIALRALSRPHPFAAVTLSAPMLGIALNAPMRQIALPLARVLLDNPRARRYAPETSEVTYVLTDGFQNNFLTTDAMMWAKLIEQVAEVPALALGGPSLHWVAEALLECQALLKLPAPDLPCYCALGTDERVVDSTAIRQRLKDWPAARLEMFPGVQHEIMMDKPETGARFYASCLALFDAATDAA</sequence>
<dbReference type="PANTHER" id="PTHR11614">
    <property type="entry name" value="PHOSPHOLIPASE-RELATED"/>
    <property type="match status" value="1"/>
</dbReference>
<dbReference type="Proteomes" id="UP001526166">
    <property type="component" value="Unassembled WGS sequence"/>
</dbReference>
<dbReference type="InterPro" id="IPR022742">
    <property type="entry name" value="Hydrolase_4"/>
</dbReference>
<dbReference type="RefSeq" id="WP_218628489.1">
    <property type="nucleotide sequence ID" value="NZ_JAHVAI010000001.1"/>
</dbReference>
<keyword evidence="2" id="KW-0378">Hydrolase</keyword>
<protein>
    <submittedName>
        <fullName evidence="2">Alpha/beta hydrolase</fullName>
    </submittedName>
</protein>
<evidence type="ECO:0000313" key="3">
    <source>
        <dbReference type="Proteomes" id="UP001526166"/>
    </source>
</evidence>
<accession>A0ABT3A0G2</accession>
<gene>
    <name evidence="2" type="ORF">OE699_11625</name>
</gene>
<organism evidence="2 3">
    <name type="scientific">Sedimentimonas flavescens</name>
    <dbReference type="NCBI Taxonomy" id="2851012"/>
    <lineage>
        <taxon>Bacteria</taxon>
        <taxon>Pseudomonadati</taxon>
        <taxon>Pseudomonadota</taxon>
        <taxon>Alphaproteobacteria</taxon>
        <taxon>Rhodobacterales</taxon>
        <taxon>Rhodobacter group</taxon>
        <taxon>Sedimentimonas</taxon>
    </lineage>
</organism>
<dbReference type="InterPro" id="IPR051044">
    <property type="entry name" value="MAG_DAG_Lipase"/>
</dbReference>
<evidence type="ECO:0000259" key="1">
    <source>
        <dbReference type="Pfam" id="PF12146"/>
    </source>
</evidence>
<dbReference type="EMBL" id="JAOWKW010000009">
    <property type="protein sequence ID" value="MCV2879499.1"/>
    <property type="molecule type" value="Genomic_DNA"/>
</dbReference>
<feature type="domain" description="Serine aminopeptidase S33" evidence="1">
    <location>
        <begin position="40"/>
        <end position="293"/>
    </location>
</feature>
<proteinExistence type="predicted"/>
<keyword evidence="3" id="KW-1185">Reference proteome</keyword>
<reference evidence="2 3" key="1">
    <citation type="submission" date="2022-10" db="EMBL/GenBank/DDBJ databases">
        <title>Sinirhodobacter sp. nov., isolated from ocean surface sediments.</title>
        <authorList>
            <person name="He W."/>
            <person name="Wang L."/>
            <person name="Zhang D.-F."/>
        </authorList>
    </citation>
    <scope>NUCLEOTIDE SEQUENCE [LARGE SCALE GENOMIC DNA]</scope>
    <source>
        <strain evidence="2 3">WL0115</strain>
    </source>
</reference>
<name>A0ABT3A0G2_9RHOB</name>
<dbReference type="Pfam" id="PF12146">
    <property type="entry name" value="Hydrolase_4"/>
    <property type="match status" value="1"/>
</dbReference>